<dbReference type="InterPro" id="IPR002937">
    <property type="entry name" value="Amino_oxidase"/>
</dbReference>
<dbReference type="AlphaFoldDB" id="A0A8J7RZ27"/>
<dbReference type="Pfam" id="PF01593">
    <property type="entry name" value="Amino_oxidase"/>
    <property type="match status" value="1"/>
</dbReference>
<keyword evidence="6" id="KW-1185">Reference proteome</keyword>
<dbReference type="PANTHER" id="PTHR10668">
    <property type="entry name" value="PHYTOENE DEHYDROGENASE"/>
    <property type="match status" value="1"/>
</dbReference>
<evidence type="ECO:0000256" key="1">
    <source>
        <dbReference type="ARBA" id="ARBA00037217"/>
    </source>
</evidence>
<feature type="domain" description="Amine oxidase" evidence="4">
    <location>
        <begin position="20"/>
        <end position="496"/>
    </location>
</feature>
<sequence length="521" mass="55387">MTTGNAKHYDAIVIGGGHNGLVAAALMGQIGKRTLLIEASAELGGMAVHAPAIGRLSETVVRALALDRHGLRFRTRSLATEILREGTSPLPLQPDDPAATRQAIHALSPADAEAWPHFQQRMARLAAGLAPFLERTPPRLRLDDWGERWELARLGFAVRRMGRADMRDLLRILPLNVADLAEEVFESDVLRGLLSFDAVLGNRMGARSPNTVFPLLMRHAGGAGCRPGTQAVAEGGTAALIDALRKAAASHGVEIRTDAPVARILVEDGRATGVELTDGGTIRAGTILSSAHAGTTLIDLVGPRHLDTDFTRAVRHARGAGVTAHLILNLSAPPAGGDPDTLATTRRVHAPSIQAVERAFDRAKYGELPEDPPFEVTVVNEGEGHARAHALIQYVPGDLKDGDWKTERDAFTKRLVARIEDLCPDLAGRVEGAHLATPADIAARHRAPGGHWHHLETGLDQAFMLRPVPGWAQYRTPIEGLFLCGASTHPGGWISGQPGLNGARAALAAEKASGKVKGEAA</sequence>
<name>A0A8J7RZ27_9PROT</name>
<dbReference type="PANTHER" id="PTHR10668:SF103">
    <property type="entry name" value="PYRIDINE NUCLEOTIDE-DISULFIDE OXIDOREDUCTASE DOMAIN-CONTAINING PROTEIN 2"/>
    <property type="match status" value="1"/>
</dbReference>
<dbReference type="SUPFAM" id="SSF51905">
    <property type="entry name" value="FAD/NAD(P)-binding domain"/>
    <property type="match status" value="1"/>
</dbReference>
<comment type="caution">
    <text evidence="5">The sequence shown here is derived from an EMBL/GenBank/DDBJ whole genome shotgun (WGS) entry which is preliminary data.</text>
</comment>
<dbReference type="RefSeq" id="WP_210680294.1">
    <property type="nucleotide sequence ID" value="NZ_JAGMWN010000001.1"/>
</dbReference>
<organism evidence="5 6">
    <name type="scientific">Marivibrio halodurans</name>
    <dbReference type="NCBI Taxonomy" id="2039722"/>
    <lineage>
        <taxon>Bacteria</taxon>
        <taxon>Pseudomonadati</taxon>
        <taxon>Pseudomonadota</taxon>
        <taxon>Alphaproteobacteria</taxon>
        <taxon>Rhodospirillales</taxon>
        <taxon>Rhodospirillaceae</taxon>
        <taxon>Marivibrio</taxon>
    </lineage>
</organism>
<evidence type="ECO:0000259" key="4">
    <source>
        <dbReference type="Pfam" id="PF01593"/>
    </source>
</evidence>
<proteinExistence type="predicted"/>
<accession>A0A8J7RZ27</accession>
<comment type="function">
    <text evidence="1">Probable oxidoreductase that may play a role as regulator of mitochondrial function.</text>
</comment>
<dbReference type="InterPro" id="IPR036188">
    <property type="entry name" value="FAD/NAD-bd_sf"/>
</dbReference>
<evidence type="ECO:0000256" key="3">
    <source>
        <dbReference type="ARBA" id="ARBA00040298"/>
    </source>
</evidence>
<comment type="subunit">
    <text evidence="2">Interacts with COX5B; this interaction may contribute to localize PYROXD2 to the inner face of the inner mitochondrial membrane.</text>
</comment>
<evidence type="ECO:0000313" key="5">
    <source>
        <dbReference type="EMBL" id="MBP5855718.1"/>
    </source>
</evidence>
<evidence type="ECO:0000313" key="6">
    <source>
        <dbReference type="Proteomes" id="UP000672602"/>
    </source>
</evidence>
<reference evidence="5" key="1">
    <citation type="submission" date="2021-04" db="EMBL/GenBank/DDBJ databases">
        <authorList>
            <person name="Zhang D.-C."/>
        </authorList>
    </citation>
    <scope>NUCLEOTIDE SEQUENCE</scope>
    <source>
        <strain evidence="5">CGMCC 1.15697</strain>
    </source>
</reference>
<evidence type="ECO:0000256" key="2">
    <source>
        <dbReference type="ARBA" id="ARBA00038825"/>
    </source>
</evidence>
<dbReference type="Proteomes" id="UP000672602">
    <property type="component" value="Unassembled WGS sequence"/>
</dbReference>
<gene>
    <name evidence="5" type="ORF">KAJ83_01760</name>
</gene>
<dbReference type="GO" id="GO:0016491">
    <property type="term" value="F:oxidoreductase activity"/>
    <property type="evidence" value="ECO:0007669"/>
    <property type="project" value="InterPro"/>
</dbReference>
<dbReference type="Gene3D" id="3.50.50.60">
    <property type="entry name" value="FAD/NAD(P)-binding domain"/>
    <property type="match status" value="2"/>
</dbReference>
<dbReference type="EMBL" id="JAGMWN010000001">
    <property type="protein sequence ID" value="MBP5855718.1"/>
    <property type="molecule type" value="Genomic_DNA"/>
</dbReference>
<protein>
    <recommendedName>
        <fullName evidence="3">Pyridine nucleotide-disulfide oxidoreductase domain-containing protein 2</fullName>
    </recommendedName>
</protein>